<evidence type="ECO:0000313" key="2">
    <source>
        <dbReference type="Proteomes" id="UP000789525"/>
    </source>
</evidence>
<evidence type="ECO:0000313" key="1">
    <source>
        <dbReference type="EMBL" id="CAG8728111.1"/>
    </source>
</evidence>
<dbReference type="EMBL" id="CAJVPT010041542">
    <property type="protein sequence ID" value="CAG8728111.1"/>
    <property type="molecule type" value="Genomic_DNA"/>
</dbReference>
<sequence>MLVALDLTVAYLGIEQNMANAIALPICIGSPEASSRRAILFHQSLRSYRDRPSPLKLLPDTLHYRVAYRDFLKDVELILTGNWSIDFWRSDRGEK</sequence>
<proteinExistence type="predicted"/>
<comment type="caution">
    <text evidence="1">The sequence shown here is derived from an EMBL/GenBank/DDBJ whole genome shotgun (WGS) entry which is preliminary data.</text>
</comment>
<accession>A0ACA9PZF3</accession>
<gene>
    <name evidence="1" type="ORF">ACOLOM_LOCUS11474</name>
</gene>
<name>A0ACA9PZF3_9GLOM</name>
<reference evidence="1" key="1">
    <citation type="submission" date="2021-06" db="EMBL/GenBank/DDBJ databases">
        <authorList>
            <person name="Kallberg Y."/>
            <person name="Tangrot J."/>
            <person name="Rosling A."/>
        </authorList>
    </citation>
    <scope>NUCLEOTIDE SEQUENCE</scope>
    <source>
        <strain evidence="1">CL356</strain>
    </source>
</reference>
<protein>
    <submittedName>
        <fullName evidence="1">5816_t:CDS:1</fullName>
    </submittedName>
</protein>
<keyword evidence="2" id="KW-1185">Reference proteome</keyword>
<feature type="non-terminal residue" evidence="1">
    <location>
        <position position="95"/>
    </location>
</feature>
<organism evidence="1 2">
    <name type="scientific">Acaulospora colombiana</name>
    <dbReference type="NCBI Taxonomy" id="27376"/>
    <lineage>
        <taxon>Eukaryota</taxon>
        <taxon>Fungi</taxon>
        <taxon>Fungi incertae sedis</taxon>
        <taxon>Mucoromycota</taxon>
        <taxon>Glomeromycotina</taxon>
        <taxon>Glomeromycetes</taxon>
        <taxon>Diversisporales</taxon>
        <taxon>Acaulosporaceae</taxon>
        <taxon>Acaulospora</taxon>
    </lineage>
</organism>
<dbReference type="Proteomes" id="UP000789525">
    <property type="component" value="Unassembled WGS sequence"/>
</dbReference>